<dbReference type="GO" id="GO:0000981">
    <property type="term" value="F:DNA-binding transcription factor activity, RNA polymerase II-specific"/>
    <property type="evidence" value="ECO:0007669"/>
    <property type="project" value="TreeGrafter"/>
</dbReference>
<dbReference type="Proteomes" id="UP001234581">
    <property type="component" value="Unassembled WGS sequence"/>
</dbReference>
<feature type="region of interest" description="Disordered" evidence="6">
    <location>
        <begin position="78"/>
        <end position="101"/>
    </location>
</feature>
<comment type="caution">
    <text evidence="8">The sequence shown here is derived from an EMBL/GenBank/DDBJ whole genome shotgun (WGS) entry which is preliminary data.</text>
</comment>
<evidence type="ECO:0000313" key="8">
    <source>
        <dbReference type="EMBL" id="KAJ8660513.1"/>
    </source>
</evidence>
<accession>A0AAD7V6Z9</accession>
<keyword evidence="4" id="KW-0804">Transcription</keyword>
<dbReference type="InterPro" id="IPR036638">
    <property type="entry name" value="HLH_DNA-bd_sf"/>
</dbReference>
<comment type="subcellular location">
    <subcellularLocation>
        <location evidence="1">Nucleus</location>
    </subcellularLocation>
</comment>
<feature type="compositionally biased region" description="Low complexity" evidence="6">
    <location>
        <begin position="214"/>
        <end position="225"/>
    </location>
</feature>
<dbReference type="GO" id="GO:0000978">
    <property type="term" value="F:RNA polymerase II cis-regulatory region sequence-specific DNA binding"/>
    <property type="evidence" value="ECO:0007669"/>
    <property type="project" value="TreeGrafter"/>
</dbReference>
<evidence type="ECO:0000256" key="3">
    <source>
        <dbReference type="ARBA" id="ARBA00023125"/>
    </source>
</evidence>
<dbReference type="SUPFAM" id="SSF47459">
    <property type="entry name" value="HLH, helix-loop-helix DNA-binding domain"/>
    <property type="match status" value="1"/>
</dbReference>
<evidence type="ECO:0000256" key="1">
    <source>
        <dbReference type="ARBA" id="ARBA00004123"/>
    </source>
</evidence>
<dbReference type="InterPro" id="IPR011598">
    <property type="entry name" value="bHLH_dom"/>
</dbReference>
<dbReference type="CDD" id="cd11405">
    <property type="entry name" value="bHLHzip_MLXIP_like"/>
    <property type="match status" value="1"/>
</dbReference>
<feature type="region of interest" description="Disordered" evidence="6">
    <location>
        <begin position="206"/>
        <end position="270"/>
    </location>
</feature>
<evidence type="ECO:0000256" key="4">
    <source>
        <dbReference type="ARBA" id="ARBA00023163"/>
    </source>
</evidence>
<dbReference type="InterPro" id="IPR052207">
    <property type="entry name" value="Max-like/E-box_TFs"/>
</dbReference>
<gene>
    <name evidence="8" type="ORF">O0I10_003559</name>
</gene>
<evidence type="ECO:0000259" key="7">
    <source>
        <dbReference type="PROSITE" id="PS50888"/>
    </source>
</evidence>
<dbReference type="PROSITE" id="PS50888">
    <property type="entry name" value="BHLH"/>
    <property type="match status" value="1"/>
</dbReference>
<keyword evidence="2" id="KW-0805">Transcription regulation</keyword>
<name>A0AAD7V6Z9_9FUNG</name>
<dbReference type="Pfam" id="PF00010">
    <property type="entry name" value="HLH"/>
    <property type="match status" value="1"/>
</dbReference>
<dbReference type="PANTHER" id="PTHR15741">
    <property type="entry name" value="BASIC HELIX-LOOP-HELIX ZIP TRANSCRIPTION FACTOR"/>
    <property type="match status" value="1"/>
</dbReference>
<dbReference type="AlphaFoldDB" id="A0AAD7V6Z9"/>
<dbReference type="Gene3D" id="4.10.280.10">
    <property type="entry name" value="Helix-loop-helix DNA-binding domain"/>
    <property type="match status" value="1"/>
</dbReference>
<evidence type="ECO:0000313" key="9">
    <source>
        <dbReference type="Proteomes" id="UP001234581"/>
    </source>
</evidence>
<dbReference type="EMBL" id="JARTCD010000012">
    <property type="protein sequence ID" value="KAJ8660513.1"/>
    <property type="molecule type" value="Genomic_DNA"/>
</dbReference>
<evidence type="ECO:0000256" key="5">
    <source>
        <dbReference type="ARBA" id="ARBA00023242"/>
    </source>
</evidence>
<keyword evidence="5" id="KW-0539">Nucleus</keyword>
<sequence>MNTTVDSTKFFLGNEDYLTQPYSVTTPSSFTGITTKVETFPDTPVIYNHQSDDESFYVGYQEQGSSSFEDATNGDVYFQPQHHLAPPPSSSSNNSSLNTPCSSSSISSDMAAVVVASAAPVASNVMANSVMEATGGATPIAAVAAGEQQLCQQPDTPISCCTSPAPLPTTSGATTNTASPSPITPVYPSSDFLQFAKDTVPFDHHQQPMLVQPNNNNSTTTAAVADQQRVSSSPTHGSKRRHPDEQQDDEDIEDPSSAPASAVSNSELRRQIHIQSEQKRRAQIKDGFEDLRNELPSCLNKKMSKVALLHRTVQHIQHLKNTQMTILAELERLVNENEQLRKFQQCVLQKQALEKMYQVNNL</sequence>
<proteinExistence type="predicted"/>
<reference evidence="8 9" key="1">
    <citation type="submission" date="2023-03" db="EMBL/GenBank/DDBJ databases">
        <title>Genome sequence of Lichtheimia ornata CBS 291.66.</title>
        <authorList>
            <person name="Mohabir J.T."/>
            <person name="Shea T.P."/>
            <person name="Kurbessoian T."/>
            <person name="Berby B."/>
            <person name="Fontaine J."/>
            <person name="Livny J."/>
            <person name="Gnirke A."/>
            <person name="Stajich J.E."/>
            <person name="Cuomo C.A."/>
        </authorList>
    </citation>
    <scope>NUCLEOTIDE SEQUENCE [LARGE SCALE GENOMIC DNA]</scope>
    <source>
        <strain evidence="8">CBS 291.66</strain>
    </source>
</reference>
<dbReference type="PANTHER" id="PTHR15741:SF27">
    <property type="entry name" value="TRANSCRIPTION FACTOR AP-4"/>
    <property type="match status" value="1"/>
</dbReference>
<dbReference type="GO" id="GO:0005634">
    <property type="term" value="C:nucleus"/>
    <property type="evidence" value="ECO:0007669"/>
    <property type="project" value="UniProtKB-SubCell"/>
</dbReference>
<dbReference type="SMART" id="SM00353">
    <property type="entry name" value="HLH"/>
    <property type="match status" value="1"/>
</dbReference>
<evidence type="ECO:0000256" key="2">
    <source>
        <dbReference type="ARBA" id="ARBA00023015"/>
    </source>
</evidence>
<dbReference type="GO" id="GO:0046983">
    <property type="term" value="F:protein dimerization activity"/>
    <property type="evidence" value="ECO:0007669"/>
    <property type="project" value="InterPro"/>
</dbReference>
<organism evidence="8 9">
    <name type="scientific">Lichtheimia ornata</name>
    <dbReference type="NCBI Taxonomy" id="688661"/>
    <lineage>
        <taxon>Eukaryota</taxon>
        <taxon>Fungi</taxon>
        <taxon>Fungi incertae sedis</taxon>
        <taxon>Mucoromycota</taxon>
        <taxon>Mucoromycotina</taxon>
        <taxon>Mucoromycetes</taxon>
        <taxon>Mucorales</taxon>
        <taxon>Lichtheimiaceae</taxon>
        <taxon>Lichtheimia</taxon>
    </lineage>
</organism>
<keyword evidence="3" id="KW-0238">DNA-binding</keyword>
<dbReference type="GeneID" id="83210972"/>
<feature type="compositionally biased region" description="Low complexity" evidence="6">
    <location>
        <begin position="90"/>
        <end position="101"/>
    </location>
</feature>
<evidence type="ECO:0000256" key="6">
    <source>
        <dbReference type="SAM" id="MobiDB-lite"/>
    </source>
</evidence>
<dbReference type="RefSeq" id="XP_058345426.1">
    <property type="nucleotide sequence ID" value="XM_058483628.1"/>
</dbReference>
<protein>
    <recommendedName>
        <fullName evidence="7">BHLH domain-containing protein</fullName>
    </recommendedName>
</protein>
<keyword evidence="9" id="KW-1185">Reference proteome</keyword>
<feature type="domain" description="BHLH" evidence="7">
    <location>
        <begin position="268"/>
        <end position="319"/>
    </location>
</feature>